<keyword evidence="3" id="KW-1185">Reference proteome</keyword>
<dbReference type="AlphaFoldDB" id="A0A2G5CFA6"/>
<dbReference type="InterPro" id="IPR034565">
    <property type="entry name" value="Put_cell_wall"/>
</dbReference>
<evidence type="ECO:0000313" key="2">
    <source>
        <dbReference type="EMBL" id="PIA29517.1"/>
    </source>
</evidence>
<gene>
    <name evidence="2" type="ORF">AQUCO_05900028v1</name>
</gene>
<proteinExistence type="predicted"/>
<name>A0A2G5CFA6_AQUCA</name>
<dbReference type="PANTHER" id="PTHR36733:SF1">
    <property type="entry name" value="CELL WALL PROTEIN-RELATED"/>
    <property type="match status" value="1"/>
</dbReference>
<keyword evidence="1" id="KW-0732">Signal</keyword>
<dbReference type="Proteomes" id="UP000230069">
    <property type="component" value="Unassembled WGS sequence"/>
</dbReference>
<reference evidence="2 3" key="1">
    <citation type="submission" date="2017-09" db="EMBL/GenBank/DDBJ databases">
        <title>WGS assembly of Aquilegia coerulea Goldsmith.</title>
        <authorList>
            <person name="Hodges S."/>
            <person name="Kramer E."/>
            <person name="Nordborg M."/>
            <person name="Tomkins J."/>
            <person name="Borevitz J."/>
            <person name="Derieg N."/>
            <person name="Yan J."/>
            <person name="Mihaltcheva S."/>
            <person name="Hayes R.D."/>
            <person name="Rokhsar D."/>
        </authorList>
    </citation>
    <scope>NUCLEOTIDE SEQUENCE [LARGE SCALE GENOMIC DNA]</scope>
    <source>
        <strain evidence="3">cv. Goldsmith</strain>
    </source>
</reference>
<evidence type="ECO:0000313" key="3">
    <source>
        <dbReference type="Proteomes" id="UP000230069"/>
    </source>
</evidence>
<organism evidence="2 3">
    <name type="scientific">Aquilegia coerulea</name>
    <name type="common">Rocky mountain columbine</name>
    <dbReference type="NCBI Taxonomy" id="218851"/>
    <lineage>
        <taxon>Eukaryota</taxon>
        <taxon>Viridiplantae</taxon>
        <taxon>Streptophyta</taxon>
        <taxon>Embryophyta</taxon>
        <taxon>Tracheophyta</taxon>
        <taxon>Spermatophyta</taxon>
        <taxon>Magnoliopsida</taxon>
        <taxon>Ranunculales</taxon>
        <taxon>Ranunculaceae</taxon>
        <taxon>Thalictroideae</taxon>
        <taxon>Aquilegia</taxon>
    </lineage>
</organism>
<dbReference type="OrthoDB" id="1931827at2759"/>
<protein>
    <submittedName>
        <fullName evidence="2">Uncharacterized protein</fullName>
    </submittedName>
</protein>
<dbReference type="InParanoid" id="A0A2G5CFA6"/>
<dbReference type="EMBL" id="KZ305076">
    <property type="protein sequence ID" value="PIA29517.1"/>
    <property type="molecule type" value="Genomic_DNA"/>
</dbReference>
<feature type="chain" id="PRO_5013841634" evidence="1">
    <location>
        <begin position="29"/>
        <end position="109"/>
    </location>
</feature>
<evidence type="ECO:0000256" key="1">
    <source>
        <dbReference type="SAM" id="SignalP"/>
    </source>
</evidence>
<feature type="signal peptide" evidence="1">
    <location>
        <begin position="1"/>
        <end position="28"/>
    </location>
</feature>
<dbReference type="PANTHER" id="PTHR36733">
    <property type="entry name" value="CELL WALL PROTEIN-RELATED"/>
    <property type="match status" value="1"/>
</dbReference>
<accession>A0A2G5CFA6</accession>
<sequence length="109" mass="12310">MACKKNCSLLSYFLVVTMLLSFTQFIYAAREIQETTNRRSGRDVPLTTETIRGAERYVRRPQLPGGRNNINVPGSQYHRYIPGLDDTFIPNTGYEIPAPRSVHVSAAHP</sequence>